<evidence type="ECO:0000313" key="9">
    <source>
        <dbReference type="EMBL" id="NYB75605.1"/>
    </source>
</evidence>
<sequence length="439" mass="49737">MKFTENEVIQFVNENDIKFVKLVFCDIFGTMKNISILADELPRAFESGISFDASSIKGFMNIEKSDLFLFPDPSTLSILPWRPQQGRVVRLLCYIKHPDGRPFEGDGRLILKKAIDTAHESGYKVEIGPECEFYLFLQDEKGHPTKIPHDYATYLDAAPVDKGENVRREICLTLEQMGILPESSHHEQGPGQNEIDFRYSDAMIAADNLITFKSVVKTIANINGLHASFMPKPLKEFSGSGLHINISLLKNNINLFENKMVNHTPEPDSFIAGILDKIPEITLFLNPLVNSYERFGSHSAPKYVTWSSENRSQLIRIPAASGKYSRVELRSPDPSCNPYLAFALLIYAGLDGIKNKLKLDEPADYDLYKASGDAAENYKKLPPTLAEAVENAEKSDFVHNCLPSEIVEKYIQIKKEQWNRYLLSDDKESFELNTYFYTV</sequence>
<dbReference type="InterPro" id="IPR014746">
    <property type="entry name" value="Gln_synth/guanido_kin_cat_dom"/>
</dbReference>
<reference evidence="9" key="1">
    <citation type="submission" date="2020-07" db="EMBL/GenBank/DDBJ databases">
        <title>Genomic analysis of a strain of Sedimentibacter Hydroxybenzoicus DSM7310.</title>
        <authorList>
            <person name="Ma S."/>
        </authorList>
    </citation>
    <scope>NUCLEOTIDE SEQUENCE</scope>
    <source>
        <strain evidence="9">DSM 7310</strain>
    </source>
</reference>
<evidence type="ECO:0000259" key="8">
    <source>
        <dbReference type="PROSITE" id="PS51987"/>
    </source>
</evidence>
<dbReference type="PANTHER" id="PTHR43785:SF12">
    <property type="entry name" value="TYPE-1 GLUTAMINE SYNTHETASE 2"/>
    <property type="match status" value="1"/>
</dbReference>
<evidence type="ECO:0000256" key="4">
    <source>
        <dbReference type="ARBA" id="ARBA00022840"/>
    </source>
</evidence>
<dbReference type="RefSeq" id="WP_179239322.1">
    <property type="nucleotide sequence ID" value="NZ_JACBNQ010000024.1"/>
</dbReference>
<dbReference type="AlphaFoldDB" id="A0A974BMZ9"/>
<evidence type="ECO:0000256" key="5">
    <source>
        <dbReference type="PROSITE-ProRule" id="PRU01330"/>
    </source>
</evidence>
<dbReference type="InterPro" id="IPR036651">
    <property type="entry name" value="Gln_synt_N_sf"/>
</dbReference>
<accession>A0A974BMZ9</accession>
<evidence type="ECO:0000256" key="1">
    <source>
        <dbReference type="ARBA" id="ARBA00009897"/>
    </source>
</evidence>
<dbReference type="GO" id="GO:0005524">
    <property type="term" value="F:ATP binding"/>
    <property type="evidence" value="ECO:0007669"/>
    <property type="project" value="UniProtKB-KW"/>
</dbReference>
<evidence type="ECO:0000256" key="6">
    <source>
        <dbReference type="RuleBase" id="RU000384"/>
    </source>
</evidence>
<evidence type="ECO:0000256" key="3">
    <source>
        <dbReference type="ARBA" id="ARBA00022741"/>
    </source>
</evidence>
<comment type="caution">
    <text evidence="9">The sequence shown here is derived from an EMBL/GenBank/DDBJ whole genome shotgun (WGS) entry which is preliminary data.</text>
</comment>
<dbReference type="Proteomes" id="UP000611629">
    <property type="component" value="Unassembled WGS sequence"/>
</dbReference>
<feature type="domain" description="GS beta-grasp" evidence="7">
    <location>
        <begin position="15"/>
        <end position="100"/>
    </location>
</feature>
<dbReference type="GO" id="GO:0006542">
    <property type="term" value="P:glutamine biosynthetic process"/>
    <property type="evidence" value="ECO:0007669"/>
    <property type="project" value="InterPro"/>
</dbReference>
<dbReference type="PROSITE" id="PS51987">
    <property type="entry name" value="GS_CATALYTIC"/>
    <property type="match status" value="1"/>
</dbReference>
<gene>
    <name evidence="9" type="ORF">HZF24_15765</name>
</gene>
<name>A0A974BMZ9_SEDHY</name>
<keyword evidence="4" id="KW-0067">ATP-binding</keyword>
<comment type="similarity">
    <text evidence="1 5 6">Belongs to the glutamine synthetase family.</text>
</comment>
<dbReference type="Pfam" id="PF00120">
    <property type="entry name" value="Gln-synt_C"/>
    <property type="match status" value="1"/>
</dbReference>
<keyword evidence="10" id="KW-1185">Reference proteome</keyword>
<feature type="domain" description="GS catalytic" evidence="8">
    <location>
        <begin position="107"/>
        <end position="439"/>
    </location>
</feature>
<dbReference type="Pfam" id="PF03951">
    <property type="entry name" value="Gln-synt_N"/>
    <property type="match status" value="1"/>
</dbReference>
<dbReference type="InterPro" id="IPR008146">
    <property type="entry name" value="Gln_synth_cat_dom"/>
</dbReference>
<dbReference type="Gene3D" id="3.30.590.10">
    <property type="entry name" value="Glutamine synthetase/guanido kinase, catalytic domain"/>
    <property type="match status" value="1"/>
</dbReference>
<evidence type="ECO:0000313" key="10">
    <source>
        <dbReference type="Proteomes" id="UP000611629"/>
    </source>
</evidence>
<dbReference type="EMBL" id="JACBNQ010000024">
    <property type="protein sequence ID" value="NYB75605.1"/>
    <property type="molecule type" value="Genomic_DNA"/>
</dbReference>
<proteinExistence type="inferred from homology"/>
<evidence type="ECO:0000259" key="7">
    <source>
        <dbReference type="PROSITE" id="PS51986"/>
    </source>
</evidence>
<protein>
    <submittedName>
        <fullName evidence="9">Glutamine synthetase</fullName>
    </submittedName>
</protein>
<dbReference type="PANTHER" id="PTHR43785">
    <property type="entry name" value="GAMMA-GLUTAMYLPUTRESCINE SYNTHETASE"/>
    <property type="match status" value="1"/>
</dbReference>
<dbReference type="GO" id="GO:0004356">
    <property type="term" value="F:glutamine synthetase activity"/>
    <property type="evidence" value="ECO:0007669"/>
    <property type="project" value="InterPro"/>
</dbReference>
<evidence type="ECO:0000256" key="2">
    <source>
        <dbReference type="ARBA" id="ARBA00022598"/>
    </source>
</evidence>
<dbReference type="PROSITE" id="PS51986">
    <property type="entry name" value="GS_BETA_GRASP"/>
    <property type="match status" value="1"/>
</dbReference>
<keyword evidence="2" id="KW-0436">Ligase</keyword>
<dbReference type="SUPFAM" id="SSF54368">
    <property type="entry name" value="Glutamine synthetase, N-terminal domain"/>
    <property type="match status" value="1"/>
</dbReference>
<dbReference type="SMART" id="SM01230">
    <property type="entry name" value="Gln-synt_C"/>
    <property type="match status" value="1"/>
</dbReference>
<dbReference type="InterPro" id="IPR008147">
    <property type="entry name" value="Gln_synt_N"/>
</dbReference>
<keyword evidence="3" id="KW-0547">Nucleotide-binding</keyword>
<dbReference type="Gene3D" id="3.10.20.70">
    <property type="entry name" value="Glutamine synthetase, N-terminal domain"/>
    <property type="match status" value="1"/>
</dbReference>
<organism evidence="9 10">
    <name type="scientific">Sedimentibacter hydroxybenzoicus DSM 7310</name>
    <dbReference type="NCBI Taxonomy" id="1123245"/>
    <lineage>
        <taxon>Bacteria</taxon>
        <taxon>Bacillati</taxon>
        <taxon>Bacillota</taxon>
        <taxon>Tissierellia</taxon>
        <taxon>Sedimentibacter</taxon>
    </lineage>
</organism>
<dbReference type="SUPFAM" id="SSF55931">
    <property type="entry name" value="Glutamine synthetase/guanido kinase"/>
    <property type="match status" value="1"/>
</dbReference>